<name>A0A927BE85_9BACT</name>
<sequence length="226" mass="25999">MRARFLMTVALVLWAGTSLRAQDLKQAVTRMQKLYSQSNRLHVVMRIEAFEKETATTPYYQEQADIKREGANYWYLFGTTEMLLNARFIVMVDKSAREMMFNTRKPGAGPSFQAAKAPNLDSLFRFYEDPQYLGRKGHTDHYRVVQKKGPVDRIDLLIDGGTGFLSEIRYRYRQGPLVAIHFLTFDPQPRFGPDVFAEARYITRSGGTVQPAVSFKHYHLSQSEGL</sequence>
<gene>
    <name evidence="2" type="ORF">IC235_15120</name>
</gene>
<keyword evidence="3" id="KW-1185">Reference proteome</keyword>
<evidence type="ECO:0000256" key="1">
    <source>
        <dbReference type="SAM" id="SignalP"/>
    </source>
</evidence>
<keyword evidence="1" id="KW-0732">Signal</keyword>
<comment type="caution">
    <text evidence="2">The sequence shown here is derived from an EMBL/GenBank/DDBJ whole genome shotgun (WGS) entry which is preliminary data.</text>
</comment>
<protein>
    <recommendedName>
        <fullName evidence="4">Outer membrane lipoprotein-sorting protein</fullName>
    </recommendedName>
</protein>
<feature type="chain" id="PRO_5037839669" description="Outer membrane lipoprotein-sorting protein" evidence="1">
    <location>
        <begin position="22"/>
        <end position="226"/>
    </location>
</feature>
<evidence type="ECO:0000313" key="3">
    <source>
        <dbReference type="Proteomes" id="UP000612233"/>
    </source>
</evidence>
<dbReference type="RefSeq" id="WP_191006029.1">
    <property type="nucleotide sequence ID" value="NZ_JACXAD010000017.1"/>
</dbReference>
<organism evidence="2 3">
    <name type="scientific">Hymenobacter montanus</name>
    <dbReference type="NCBI Taxonomy" id="2771359"/>
    <lineage>
        <taxon>Bacteria</taxon>
        <taxon>Pseudomonadati</taxon>
        <taxon>Bacteroidota</taxon>
        <taxon>Cytophagia</taxon>
        <taxon>Cytophagales</taxon>
        <taxon>Hymenobacteraceae</taxon>
        <taxon>Hymenobacter</taxon>
    </lineage>
</organism>
<dbReference type="Proteomes" id="UP000612233">
    <property type="component" value="Unassembled WGS sequence"/>
</dbReference>
<dbReference type="AlphaFoldDB" id="A0A927BE85"/>
<evidence type="ECO:0000313" key="2">
    <source>
        <dbReference type="EMBL" id="MBD2769221.1"/>
    </source>
</evidence>
<feature type="signal peptide" evidence="1">
    <location>
        <begin position="1"/>
        <end position="21"/>
    </location>
</feature>
<proteinExistence type="predicted"/>
<reference evidence="2" key="1">
    <citation type="submission" date="2020-09" db="EMBL/GenBank/DDBJ databases">
        <authorList>
            <person name="Kim M.K."/>
        </authorList>
    </citation>
    <scope>NUCLEOTIDE SEQUENCE</scope>
    <source>
        <strain evidence="2">BT664</strain>
    </source>
</reference>
<evidence type="ECO:0008006" key="4">
    <source>
        <dbReference type="Google" id="ProtNLM"/>
    </source>
</evidence>
<accession>A0A927BE85</accession>
<dbReference type="EMBL" id="JACXAD010000017">
    <property type="protein sequence ID" value="MBD2769221.1"/>
    <property type="molecule type" value="Genomic_DNA"/>
</dbReference>